<feature type="compositionally biased region" description="Basic and acidic residues" evidence="1">
    <location>
        <begin position="2275"/>
        <end position="2394"/>
    </location>
</feature>
<feature type="compositionally biased region" description="Basic and acidic residues" evidence="1">
    <location>
        <begin position="1155"/>
        <end position="1167"/>
    </location>
</feature>
<sequence>RKEAIIFRRAMRQVARDDLDRVVSRISAYNKEEFAEFMEGMKNEGNCSCGGAGAQKTDLVRNNNISKTKEIQDQVLGNRVHANDNRDSLMLQKHLGKAGQKISKHPQLQHRRKHVDNKREKINNIKKVEESDKDIPEKDTTQRRSIKSRLTKEYLEKGVRKENSDDRFERHDEEASKSRLEEYNFKFVRKGESEDERHNIRSNTRDRTRKSDLRYDSGDERYDSRRTRSKDCKEVRKIKENDGDTFNDIIRNEESDDERHSTRRSTRDKAEITGDQNVSRRTRSKSKEDRKTNKSGGDTLNDRRCMKNKNSRIDIQRDENDGERYGSERMTRSREQSDAKTRSDNRENIELNDEVKGSRIKRKRSESPGRDIEVKRESRRNNPKDIEKREVNTKLSVFDRLGKSKKQKTKTTHTTVESQFNEHRIEPSDECTNNNLTDSNKNSKEIASEESLKEFLSRVKNNINQDVQDVNIDVNTSNSHDNYHQNYEIIQYENEGDLEKIDKHPTFAQDTSESNVICIRDGTKQPNFISLDERNDIPNTLFAQRMKDRLAKETGKTSETLKARMTSKKSENIPYKNERTWEKINAHPTVAVDTDEANTNSAEVCTKKINLALLDNVNNIPNTLFAQCIKDRLTESSKTNHETNVKDSLGTENVKKVLLPDILKNLVHLSNSALQSSLNVDALHKPEEMFNNNHFALEETNSNRKSNPTDNNKDEGNVLNTLDNIQYQKPAASSDKLTKGKEVVKGCLKELLSTLKKSNNTIKQGPQSVPESKYMVANNEKTAEENEKDTVSFGEKEIETESTISSQLKEIPAVSLGEKEIETESTIYSQLKEIPAVKECSKEVLSSFKNSNVIISQEPKTGLERKDEVSNNDKIVEGNKKETVSAEEGILKKEQALPLQVNDKPVNFDKVFDSLEDILSGMGLEVTPKHDNDTLPVEFDKVQVDKDMEINLLVNDNACSILTSSFDGKFDNKHITMIQSENNDKNKTPIKPRRSKRKSKEGVKNDDENVSKSESTVSKSESTVSKSESTVIKSELAASKSEISASKSEIAASKSEIAASKSESAASKSESAASKSESAASKSESAASKSERAASKSERAASKSERAASRTERTASRTERTASRSERTASGSERTASKSKIHVSKSKIHVSKSKSTADKYESTVKKDLNVTKQNISRIKDENKSKRLTDVVKNESLRTLKSGKVNNNRIESDSSSDEEVIRSKIRKSKTERSKVRRLRIESESSTDEEVIQEDILNSPINETYTNVCPTQDLSVTEMISQNKSLTNECSNKSQINNTCSDKTQTNNAHSDKSQTNNNHSEKSQTNNHSEKSQSPDGNKNSITVNSALPQHFRKRVKRKHNSVVLTAVSSVVVNFSPTKNSNENISTSNSKGKSEMRIVKSSDKVSEVKVSMETKSMRGVEDYNKQIPVDKNNITKEGEIPATSNNAIERTSVELNETMNMLRDLASKNPTNQNDENLKTSRRSEKLSKSIYESQISNNVELKVDNVLKGEVSQSNVRNKFYRDTDKDNRSNKDNHKKGKMSKKISLLFDEDVQENEKLSSAEESKKTICLSSEKKKKVSKDNKKINEKVAKKISSLFDEIIPSLTDSNPGKTDVNDSSNKEAKNKESMSSSASSNSESKHKNIKLPEDEEKNEEHCSLKNKRISEKNHDFKYEYPSVEEKLKIKENIEVGKEVLETGTDKKQTLITVNDEETSVSKEVVSPVKMVTENMDQSVIDINEINDKSGMDASYKISPRKENKNVKIGLIETLEMNNTDEKVASDYKLSPSTENKNIILNECVEDNETKSSPESGCIKNKTKFSDESECVEDNKTKSSEESGCIKNKPKFSKESECVGNDKTKSTKEPENVEDNQTESSKESENIEDTQTKTCKESECVQDRITKSLRKSEYVEDNKNKSSKESECVKSIHNEDFLEIFATETFAEETDIEVSPVKKKCNKSYETTKKKTHVDKWQHSFSERFEIESKKKIDITSSFKKVDSKSAFGIEERKKKEFEIESKIDINKEIEMGCEKNRKLIQEKTKSAGDVKVVKSLNIESDVNEIEPSKDKNISKNKTMNSSKSNEKVVCRRSPRKQQTQMKKDNSDDWFPSEEELLFDESDSSDQNSDLEIPDACRQPFDVESMNTENEKNEKLSIKLIKNDKPKNRSDTNKSAKNTEDSNGRNQKSLSKNISKNSTRTSSRNKERSLAMLEKRDRSSPSRERRSDRKLRSPIRSPEKHSYQKGLSSPRQKRMSPKGRSSPRSKRLPESKISPKSKTSPRRKEVDYRGRDRTRREDRKQDVLPINARERSTRSRRENMHDEISDDLRCNRNSDRRRTRHSSGDEKRSKDDHRRRLDYKNRPRDRDERLTEKRGRSNERSKEKELKHDTTGGERKTEEKPIICQISETKTVDNVIKTPVNPDLIKKFTEERSTDVEDGELDEEEEGEIKEIEEPINKVEKYDSVNRSRKFSEDQCKKDATGSDAKCKDRKSKNEDYKIKDNIYKEKHNEKHTKENVISRKECKPKDFEKNKDEVNFGKKGEEPFQYKRSLSPTRSERSRRRITPIRIEDKRESKYSHVRRSASPRKYEQTQRFFQENSQQSYDRNTRRRVITDRVENSPIIDKSKRPLRRIKPIPVESEPDPSTLFRVKKIDAPQECFFTKFMSSIGLKNFERYDEEDENMDNLEKTKNIRNHTHSESNECGTNIRSEKQIPLNICDDSEMSLLQYIGKNHQKTTKYSGTHNVDETEISESMQQKIFAENTISKVSTYKLEEIEKYTCKENSKKSPLDQQKLHPLDPRLELLRSKNKSEVVKDEKVMSQPVNANGDNVATHEEDTCNSIIDLGKQLELSSDVNTQDSNSMDVLSKKGNVNKELSAESESSKDNSEATAHEQDESDTAQGKDESDSEDSSSSDDSSTEDSSSCPAVPSSSSRSSHLPSSASRSSHFPSSASRSSHTNSNSKSSKPLDTPSSVTKRLNFESFKIPAAHNDENSVLPDVVFPLQQENNHVALQFGKQLSALCQENSDIMDQDKEIKKPSTDIGHKSIEMDKVENNSDIIQAGITKDTKIQKNSGNNTEENSHKTSPNKEETTEGNPNSKTGSDQINDRHCNQEQVQEDLATAEDQSEKDEETMVMEDLHLESDSDSDSDPSDCACSKCSNSSSSSSSSSSSDSDTSIESEGDKDEAVNGKLHQGSLVTSPTKSPSRTLRRSPRKLPQKSIVQFDKSPTKSHSKSELSPPKTPNTPKSPNMPNIPEVNVSPSMPRLFDSTPKKSPKKHNISYKKTPSPHKKVHKSKSPKKSFDLSKSQTKMKEDISEKTLSKSPCKKLMAQQKSHKSPHKTPCKFPYLEKSTCKVSSPKTHGKSPCKTSKPPCKKLILKSPIKSNKTPCKFISPVKSPWKTSSPRTPGKDLMTSMMSPPLSLLMSPGKTVSHLWKSPKKSIRKNEPLLLNDQMNYMPFLSPSGENIDLIDENDIHNSPVLKKDENIIVKDDELRMLLELENLSNEAETNENEDYSPNNSLNVTSGEDESVLSALALSPEETPARPEVSKQDDITPKRGIEVTPRNFRKENKSEIDITPKICAMLLTPKTTKLCDVVSTPKVNKGADIIENVSITPKVSLEIQATSTPLVSSLGTPKTGRSQLLQQEIHMTPITTDYDSTPKGSRNDTTLNSNKTFTDSLQETPKSSKTQQKIEEAITSSSKLAADAYKESGSQSISQESRDETLRIKSVDGVLALHTDSEANKGIQINNGSCASKQTSPVSPRKIRSYVTATGQLRVRKRRTNLGLSNDLSSFSCSQPLITSMSIVHTDEKTLINKTNHKKQLFPSHENGLKRSAVSPSLSPKLEAENVPHKKIKMMSPRSFHQNVSIRSLVTEGSSQQVCKKLLTEDSNINITSNIVSQGPIKENLETSKQSRSSLTVVQPLPSNVSSQSSVVTKVKVKRRKRQFNGSLAVSDVCSVVSSNLNTSPQKKSQ</sequence>
<feature type="compositionally biased region" description="Basic residues" evidence="1">
    <location>
        <begin position="1137"/>
        <end position="1152"/>
    </location>
</feature>
<feature type="compositionally biased region" description="Basic and acidic residues" evidence="1">
    <location>
        <begin position="1391"/>
        <end position="1401"/>
    </location>
</feature>
<feature type="compositionally biased region" description="Low complexity" evidence="1">
    <location>
        <begin position="2911"/>
        <end position="2956"/>
    </location>
</feature>
<keyword evidence="3" id="KW-1185">Reference proteome</keyword>
<comment type="caution">
    <text evidence="2">The sequence shown here is derived from an EMBL/GenBank/DDBJ whole genome shotgun (WGS) entry which is preliminary data.</text>
</comment>
<feature type="compositionally biased region" description="Basic and acidic residues" evidence="1">
    <location>
        <begin position="1475"/>
        <end position="1485"/>
    </location>
</feature>
<feature type="compositionally biased region" description="Acidic residues" evidence="1">
    <location>
        <begin position="2104"/>
        <end position="2117"/>
    </location>
</feature>
<feature type="compositionally biased region" description="Low complexity" evidence="1">
    <location>
        <begin position="1627"/>
        <end position="1636"/>
    </location>
</feature>
<feature type="region of interest" description="Disordered" evidence="1">
    <location>
        <begin position="1380"/>
        <end position="1401"/>
    </location>
</feature>
<feature type="region of interest" description="Disordered" evidence="1">
    <location>
        <begin position="1555"/>
        <end position="1582"/>
    </location>
</feature>
<feature type="compositionally biased region" description="Low complexity" evidence="1">
    <location>
        <begin position="1012"/>
        <end position="1088"/>
    </location>
</feature>
<feature type="compositionally biased region" description="Acidic residues" evidence="1">
    <location>
        <begin position="2897"/>
        <end position="2910"/>
    </location>
</feature>
<feature type="compositionally biased region" description="Basic and acidic residues" evidence="1">
    <location>
        <begin position="2442"/>
        <end position="2539"/>
    </location>
</feature>
<dbReference type="Proteomes" id="UP001497623">
    <property type="component" value="Unassembled WGS sequence"/>
</dbReference>
<feature type="compositionally biased region" description="Basic residues" evidence="1">
    <location>
        <begin position="3198"/>
        <end position="3207"/>
    </location>
</feature>
<feature type="compositionally biased region" description="Basic and acidic residues" evidence="1">
    <location>
        <begin position="1637"/>
        <end position="1661"/>
    </location>
</feature>
<feature type="compositionally biased region" description="Basic residues" evidence="1">
    <location>
        <begin position="988"/>
        <end position="999"/>
    </location>
</feature>
<feature type="compositionally biased region" description="Basic and acidic residues" evidence="1">
    <location>
        <begin position="365"/>
        <end position="391"/>
    </location>
</feature>
<feature type="region of interest" description="Disordered" evidence="1">
    <location>
        <begin position="2421"/>
        <end position="2599"/>
    </location>
</feature>
<feature type="region of interest" description="Disordered" evidence="1">
    <location>
        <begin position="191"/>
        <end position="391"/>
    </location>
</feature>
<feature type="compositionally biased region" description="Polar residues" evidence="1">
    <location>
        <begin position="1299"/>
        <end position="1326"/>
    </location>
</feature>
<feature type="region of interest" description="Disordered" evidence="1">
    <location>
        <begin position="1602"/>
        <end position="1661"/>
    </location>
</feature>
<feature type="region of interest" description="Disordered" evidence="1">
    <location>
        <begin position="95"/>
        <end position="149"/>
    </location>
</feature>
<feature type="region of interest" description="Disordered" evidence="1">
    <location>
        <begin position="1206"/>
        <end position="1232"/>
    </location>
</feature>
<feature type="region of interest" description="Disordered" evidence="1">
    <location>
        <begin position="1517"/>
        <end position="1542"/>
    </location>
</feature>
<feature type="region of interest" description="Disordered" evidence="1">
    <location>
        <begin position="1299"/>
        <end position="1342"/>
    </location>
</feature>
<feature type="compositionally biased region" description="Basic residues" evidence="1">
    <location>
        <begin position="102"/>
        <end position="116"/>
    </location>
</feature>
<feature type="compositionally biased region" description="Polar residues" evidence="1">
    <location>
        <begin position="3504"/>
        <end position="3514"/>
    </location>
</feature>
<feature type="compositionally biased region" description="Polar residues" evidence="1">
    <location>
        <begin position="3186"/>
        <end position="3197"/>
    </location>
</feature>
<feature type="region of interest" description="Disordered" evidence="1">
    <location>
        <begin position="1465"/>
        <end position="1485"/>
    </location>
</feature>
<feature type="compositionally biased region" description="Basic and acidic residues" evidence="1">
    <location>
        <begin position="1520"/>
        <end position="1533"/>
    </location>
</feature>
<feature type="compositionally biased region" description="Basic and acidic residues" evidence="1">
    <location>
        <begin position="3300"/>
        <end position="3310"/>
    </location>
</feature>
<feature type="region of interest" description="Disordered" evidence="1">
    <location>
        <begin position="3020"/>
        <end position="3332"/>
    </location>
</feature>
<accession>A0AAV2QP66</accession>
<feature type="compositionally biased region" description="Acidic residues" evidence="1">
    <location>
        <begin position="3111"/>
        <end position="3125"/>
    </location>
</feature>
<feature type="compositionally biased region" description="Basic and acidic residues" evidence="1">
    <location>
        <begin position="2197"/>
        <end position="2235"/>
    </location>
</feature>
<feature type="compositionally biased region" description="Polar residues" evidence="1">
    <location>
        <begin position="1380"/>
        <end position="1390"/>
    </location>
</feature>
<feature type="compositionally biased region" description="Basic and acidic residues" evidence="1">
    <location>
        <begin position="2872"/>
        <end position="2885"/>
    </location>
</feature>
<feature type="region of interest" description="Disordered" evidence="1">
    <location>
        <begin position="2799"/>
        <end position="2824"/>
    </location>
</feature>
<feature type="compositionally biased region" description="Acidic residues" evidence="1">
    <location>
        <begin position="2429"/>
        <end position="2441"/>
    </location>
</feature>
<feature type="compositionally biased region" description="Polar residues" evidence="1">
    <location>
        <begin position="2584"/>
        <end position="2597"/>
    </location>
</feature>
<feature type="compositionally biased region" description="Low complexity" evidence="1">
    <location>
        <begin position="3142"/>
        <end position="3165"/>
    </location>
</feature>
<feature type="region of interest" description="Disordered" evidence="1">
    <location>
        <begin position="978"/>
        <end position="1167"/>
    </location>
</feature>
<feature type="region of interest" description="Disordered" evidence="1">
    <location>
        <begin position="403"/>
        <end position="441"/>
    </location>
</feature>
<feature type="compositionally biased region" description="Basic and acidic residues" evidence="1">
    <location>
        <begin position="2799"/>
        <end position="2810"/>
    </location>
</feature>
<feature type="compositionally biased region" description="Basic and acidic residues" evidence="1">
    <location>
        <begin position="250"/>
        <end position="272"/>
    </location>
</feature>
<evidence type="ECO:0000313" key="2">
    <source>
        <dbReference type="EMBL" id="CAL4089406.1"/>
    </source>
</evidence>
<feature type="compositionally biased region" description="Polar residues" evidence="1">
    <location>
        <begin position="2177"/>
        <end position="2195"/>
    </location>
</feature>
<feature type="compositionally biased region" description="Basic and acidic residues" evidence="1">
    <location>
        <begin position="3070"/>
        <end position="3082"/>
    </location>
</feature>
<feature type="compositionally biased region" description="Polar residues" evidence="1">
    <location>
        <begin position="1333"/>
        <end position="1342"/>
    </location>
</feature>
<feature type="compositionally biased region" description="Basic and acidic residues" evidence="1">
    <location>
        <begin position="191"/>
        <end position="242"/>
    </location>
</feature>
<feature type="compositionally biased region" description="Basic and acidic residues" evidence="1">
    <location>
        <begin position="2560"/>
        <end position="2569"/>
    </location>
</feature>
<feature type="compositionally biased region" description="Polar residues" evidence="1">
    <location>
        <begin position="3643"/>
        <end position="3679"/>
    </location>
</feature>
<feature type="compositionally biased region" description="Basic residues" evidence="1">
    <location>
        <begin position="3323"/>
        <end position="3332"/>
    </location>
</feature>
<feature type="region of interest" description="Disordered" evidence="1">
    <location>
        <begin position="3643"/>
        <end position="3680"/>
    </location>
</feature>
<feature type="compositionally biased region" description="Basic and acidic residues" evidence="1">
    <location>
        <begin position="1555"/>
        <end position="1566"/>
    </location>
</feature>
<feature type="region of interest" description="Disordered" evidence="1">
    <location>
        <begin position="2846"/>
        <end position="2965"/>
    </location>
</feature>
<feature type="compositionally biased region" description="Basic residues" evidence="1">
    <location>
        <begin position="3263"/>
        <end position="3289"/>
    </location>
</feature>
<organism evidence="2 3">
    <name type="scientific">Meganyctiphanes norvegica</name>
    <name type="common">Northern krill</name>
    <name type="synonym">Thysanopoda norvegica</name>
    <dbReference type="NCBI Taxonomy" id="48144"/>
    <lineage>
        <taxon>Eukaryota</taxon>
        <taxon>Metazoa</taxon>
        <taxon>Ecdysozoa</taxon>
        <taxon>Arthropoda</taxon>
        <taxon>Crustacea</taxon>
        <taxon>Multicrustacea</taxon>
        <taxon>Malacostraca</taxon>
        <taxon>Eumalacostraca</taxon>
        <taxon>Eucarida</taxon>
        <taxon>Euphausiacea</taxon>
        <taxon>Euphausiidae</taxon>
        <taxon>Meganyctiphanes</taxon>
    </lineage>
</organism>
<feature type="non-terminal residue" evidence="2">
    <location>
        <position position="1"/>
    </location>
</feature>
<feature type="compositionally biased region" description="Basic and acidic residues" evidence="1">
    <location>
        <begin position="117"/>
        <end position="142"/>
    </location>
</feature>
<feature type="region of interest" description="Disordered" evidence="1">
    <location>
        <begin position="2057"/>
        <end position="2395"/>
    </location>
</feature>
<protein>
    <submittedName>
        <fullName evidence="2">Uncharacterized protein</fullName>
    </submittedName>
</protein>
<feature type="compositionally biased region" description="Basic and acidic residues" evidence="1">
    <location>
        <begin position="3021"/>
        <end position="3045"/>
    </location>
</feature>
<feature type="compositionally biased region" description="Polar residues" evidence="1">
    <location>
        <begin position="3084"/>
        <end position="3095"/>
    </location>
</feature>
<name>A0AAV2QP66_MEGNR</name>
<feature type="compositionally biased region" description="Basic and acidic residues" evidence="1">
    <location>
        <begin position="3531"/>
        <end position="3547"/>
    </location>
</feature>
<gene>
    <name evidence="2" type="ORF">MNOR_LOCUS13795</name>
</gene>
<feature type="compositionally biased region" description="Basic and acidic residues" evidence="1">
    <location>
        <begin position="1873"/>
        <end position="1890"/>
    </location>
</feature>
<feature type="compositionally biased region" description="Basic and acidic residues" evidence="1">
    <location>
        <begin position="1845"/>
        <end position="1864"/>
    </location>
</feature>
<feature type="region of interest" description="Disordered" evidence="1">
    <location>
        <begin position="157"/>
        <end position="176"/>
    </location>
</feature>
<feature type="compositionally biased region" description="Basic and acidic residues" evidence="1">
    <location>
        <begin position="1089"/>
        <end position="1127"/>
    </location>
</feature>
<evidence type="ECO:0000256" key="1">
    <source>
        <dbReference type="SAM" id="MobiDB-lite"/>
    </source>
</evidence>
<feature type="region of interest" description="Disordered" evidence="1">
    <location>
        <begin position="3494"/>
        <end position="3547"/>
    </location>
</feature>
<feature type="region of interest" description="Disordered" evidence="1">
    <location>
        <begin position="1819"/>
        <end position="1890"/>
    </location>
</feature>
<feature type="compositionally biased region" description="Basic and acidic residues" evidence="1">
    <location>
        <begin position="1000"/>
        <end position="1011"/>
    </location>
</feature>
<feature type="compositionally biased region" description="Basic and acidic residues" evidence="1">
    <location>
        <begin position="2142"/>
        <end position="2176"/>
    </location>
</feature>
<dbReference type="EMBL" id="CAXKWB010008036">
    <property type="protein sequence ID" value="CAL4089406.1"/>
    <property type="molecule type" value="Genomic_DNA"/>
</dbReference>
<proteinExistence type="predicted"/>
<feature type="compositionally biased region" description="Polar residues" evidence="1">
    <location>
        <begin position="430"/>
        <end position="440"/>
    </location>
</feature>
<feature type="compositionally biased region" description="Polar residues" evidence="1">
    <location>
        <begin position="2846"/>
        <end position="2855"/>
    </location>
</feature>
<reference evidence="2 3" key="1">
    <citation type="submission" date="2024-05" db="EMBL/GenBank/DDBJ databases">
        <authorList>
            <person name="Wallberg A."/>
        </authorList>
    </citation>
    <scope>NUCLEOTIDE SEQUENCE [LARGE SCALE GENOMIC DNA]</scope>
</reference>
<feature type="compositionally biased region" description="Basic and acidic residues" evidence="1">
    <location>
        <begin position="300"/>
        <end position="357"/>
    </location>
</feature>
<feature type="compositionally biased region" description="Basic residues" evidence="1">
    <location>
        <begin position="2244"/>
        <end position="2259"/>
    </location>
</feature>
<evidence type="ECO:0000313" key="3">
    <source>
        <dbReference type="Proteomes" id="UP001497623"/>
    </source>
</evidence>